<keyword evidence="4" id="KW-1185">Reference proteome</keyword>
<gene>
    <name evidence="3" type="ORF">AN964_03795</name>
</gene>
<evidence type="ECO:0000259" key="2">
    <source>
        <dbReference type="Pfam" id="PF02525"/>
    </source>
</evidence>
<dbReference type="Gene3D" id="3.40.50.360">
    <property type="match status" value="1"/>
</dbReference>
<evidence type="ECO:0000313" key="3">
    <source>
        <dbReference type="EMBL" id="KQL52727.1"/>
    </source>
</evidence>
<organism evidence="3 4">
    <name type="scientific">Heyndrickxia shackletonii</name>
    <dbReference type="NCBI Taxonomy" id="157838"/>
    <lineage>
        <taxon>Bacteria</taxon>
        <taxon>Bacillati</taxon>
        <taxon>Bacillota</taxon>
        <taxon>Bacilli</taxon>
        <taxon>Bacillales</taxon>
        <taxon>Bacillaceae</taxon>
        <taxon>Heyndrickxia</taxon>
    </lineage>
</organism>
<dbReference type="EMBL" id="LJJC01000004">
    <property type="protein sequence ID" value="KQL52727.1"/>
    <property type="molecule type" value="Genomic_DNA"/>
</dbReference>
<dbReference type="OrthoDB" id="9798454at2"/>
<accession>A0A0Q3WVI7</accession>
<name>A0A0Q3WVI7_9BACI</name>
<feature type="domain" description="Flavodoxin-like fold" evidence="2">
    <location>
        <begin position="1"/>
        <end position="169"/>
    </location>
</feature>
<reference evidence="3 4" key="1">
    <citation type="submission" date="2015-09" db="EMBL/GenBank/DDBJ databases">
        <title>Genome sequencing project for genomic taxonomy and phylogenomics of Bacillus-like bacteria.</title>
        <authorList>
            <person name="Liu B."/>
            <person name="Wang J."/>
            <person name="Zhu Y."/>
            <person name="Liu G."/>
            <person name="Chen Q."/>
            <person name="Chen Z."/>
            <person name="Lan J."/>
            <person name="Che J."/>
            <person name="Ge C."/>
            <person name="Shi H."/>
            <person name="Pan Z."/>
            <person name="Liu X."/>
        </authorList>
    </citation>
    <scope>NUCLEOTIDE SEQUENCE [LARGE SCALE GENOMIC DNA]</scope>
    <source>
        <strain evidence="3 4">LMG 18435</strain>
    </source>
</reference>
<dbReference type="InterPro" id="IPR003680">
    <property type="entry name" value="Flavodoxin_fold"/>
</dbReference>
<dbReference type="Pfam" id="PF02525">
    <property type="entry name" value="Flavodoxin_2"/>
    <property type="match status" value="1"/>
</dbReference>
<dbReference type="STRING" id="157838.AN964_03795"/>
<dbReference type="InterPro" id="IPR046980">
    <property type="entry name" value="KefG/KefF"/>
</dbReference>
<keyword evidence="1" id="KW-0560">Oxidoreductase</keyword>
<dbReference type="AlphaFoldDB" id="A0A0Q3WVI7"/>
<dbReference type="GO" id="GO:0003955">
    <property type="term" value="F:NAD(P)H dehydrogenase (quinone) activity"/>
    <property type="evidence" value="ECO:0007669"/>
    <property type="project" value="TreeGrafter"/>
</dbReference>
<dbReference type="InterPro" id="IPR029039">
    <property type="entry name" value="Flavoprotein-like_sf"/>
</dbReference>
<dbReference type="RefSeq" id="WP_055738432.1">
    <property type="nucleotide sequence ID" value="NZ_JAAIWL010000015.1"/>
</dbReference>
<sequence>MKIMVITAHPNLNNSRANRALVRELKNQTNIYIRDLYQEYPNWNIDVEREQQLLLQYDRVVFQFPFYWYSCPPLLKKWFDDVLTFGRAYGPGGDSLKGKEFIIATTTGGSENCYRAGGDNWFTISEFLKPIQRTITKCNGIYLPAFVTYSANECTDEYLEQEAKKYAEYIQTFIRVLVH</sequence>
<dbReference type="PANTHER" id="PTHR47307">
    <property type="entry name" value="GLUTATHIONE-REGULATED POTASSIUM-EFFLUX SYSTEM ANCILLARY PROTEIN KEFG"/>
    <property type="match status" value="1"/>
</dbReference>
<dbReference type="PATRIC" id="fig|157838.3.peg.844"/>
<dbReference type="SUPFAM" id="SSF52218">
    <property type="entry name" value="Flavoproteins"/>
    <property type="match status" value="1"/>
</dbReference>
<dbReference type="GO" id="GO:0010181">
    <property type="term" value="F:FMN binding"/>
    <property type="evidence" value="ECO:0007669"/>
    <property type="project" value="TreeGrafter"/>
</dbReference>
<dbReference type="PANTHER" id="PTHR47307:SF1">
    <property type="entry name" value="GLUTATHIONE-REGULATED POTASSIUM-EFFLUX SYSTEM ANCILLARY PROTEIN KEFG"/>
    <property type="match status" value="1"/>
</dbReference>
<dbReference type="GO" id="GO:0009055">
    <property type="term" value="F:electron transfer activity"/>
    <property type="evidence" value="ECO:0007669"/>
    <property type="project" value="TreeGrafter"/>
</dbReference>
<evidence type="ECO:0000256" key="1">
    <source>
        <dbReference type="ARBA" id="ARBA00023002"/>
    </source>
</evidence>
<comment type="caution">
    <text evidence="3">The sequence shown here is derived from an EMBL/GenBank/DDBJ whole genome shotgun (WGS) entry which is preliminary data.</text>
</comment>
<evidence type="ECO:0000313" key="4">
    <source>
        <dbReference type="Proteomes" id="UP000051888"/>
    </source>
</evidence>
<dbReference type="Proteomes" id="UP000051888">
    <property type="component" value="Unassembled WGS sequence"/>
</dbReference>
<proteinExistence type="predicted"/>
<protein>
    <submittedName>
        <fullName evidence="3">General stress protein</fullName>
    </submittedName>
</protein>